<dbReference type="Pfam" id="PF01323">
    <property type="entry name" value="DSBA"/>
    <property type="match status" value="1"/>
</dbReference>
<comment type="caution">
    <text evidence="2">The sequence shown here is derived from an EMBL/GenBank/DDBJ whole genome shotgun (WGS) entry which is preliminary data.</text>
</comment>
<gene>
    <name evidence="2" type="ORF">OB919_17315</name>
</gene>
<reference evidence="2 3" key="1">
    <citation type="submission" date="2022-09" db="EMBL/GenBank/DDBJ databases">
        <title>Enrichment on poylsaccharides allowed isolation of novel metabolic and taxonomic groups of Haloarchaea.</title>
        <authorList>
            <person name="Sorokin D.Y."/>
            <person name="Elcheninov A.G."/>
            <person name="Khizhniak T.V."/>
            <person name="Kolganova T.V."/>
            <person name="Kublanov I.V."/>
        </authorList>
    </citation>
    <scope>NUCLEOTIDE SEQUENCE [LARGE SCALE GENOMIC DNA]</scope>
    <source>
        <strain evidence="2 3">AArc-curdl1</strain>
    </source>
</reference>
<proteinExistence type="predicted"/>
<dbReference type="GO" id="GO:0016491">
    <property type="term" value="F:oxidoreductase activity"/>
    <property type="evidence" value="ECO:0007669"/>
    <property type="project" value="InterPro"/>
</dbReference>
<dbReference type="PANTHER" id="PTHR13887">
    <property type="entry name" value="GLUTATHIONE S-TRANSFERASE KAPPA"/>
    <property type="match status" value="1"/>
</dbReference>
<dbReference type="InterPro" id="IPR001853">
    <property type="entry name" value="DSBA-like_thioredoxin_dom"/>
</dbReference>
<dbReference type="RefSeq" id="WP_342810029.1">
    <property type="nucleotide sequence ID" value="NZ_JAOPJZ010000021.1"/>
</dbReference>
<name>A0AAP2ZBX7_9EURY</name>
<feature type="domain" description="DSBA-like thioredoxin" evidence="1">
    <location>
        <begin position="8"/>
        <end position="207"/>
    </location>
</feature>
<keyword evidence="3" id="KW-1185">Reference proteome</keyword>
<dbReference type="Gene3D" id="3.40.30.10">
    <property type="entry name" value="Glutaredoxin"/>
    <property type="match status" value="1"/>
</dbReference>
<organism evidence="2 3">
    <name type="scientific">Natronosalvus hydrolyticus</name>
    <dbReference type="NCBI Taxonomy" id="2979988"/>
    <lineage>
        <taxon>Archaea</taxon>
        <taxon>Methanobacteriati</taxon>
        <taxon>Methanobacteriota</taxon>
        <taxon>Stenosarchaea group</taxon>
        <taxon>Halobacteria</taxon>
        <taxon>Halobacteriales</taxon>
        <taxon>Natrialbaceae</taxon>
        <taxon>Natronosalvus</taxon>
    </lineage>
</organism>
<accession>A0AAP2ZBX7</accession>
<protein>
    <submittedName>
        <fullName evidence="2">DsbA family oxidoreductase</fullName>
    </submittedName>
</protein>
<dbReference type="PANTHER" id="PTHR13887:SF41">
    <property type="entry name" value="THIOREDOXIN SUPERFAMILY PROTEIN"/>
    <property type="match status" value="1"/>
</dbReference>
<evidence type="ECO:0000259" key="1">
    <source>
        <dbReference type="Pfam" id="PF01323"/>
    </source>
</evidence>
<evidence type="ECO:0000313" key="3">
    <source>
        <dbReference type="Proteomes" id="UP001321047"/>
    </source>
</evidence>
<dbReference type="InterPro" id="IPR036249">
    <property type="entry name" value="Thioredoxin-like_sf"/>
</dbReference>
<sequence length="210" mass="23576">MTDSSPATVTVYSDYVCPFCYLGRESLERYLETRDEALEIEWHPFDLRAGKRNPDGSIDSSVDDGKDDDYYAQAKANVERLSEQYDVEMHQPLATEVDSLSAQVVSYFIEEHYPYETWLAFDEAVFEALWEAGRDIGDPDVLVDLATDLEVPEAEIRAAIEDESLREDLEAQFRAAQEAGVRGVPTFVYGEHAARGAVPPAQLSRLIEGV</sequence>
<dbReference type="EMBL" id="JAOPJZ010000021">
    <property type="protein sequence ID" value="MCU4753720.1"/>
    <property type="molecule type" value="Genomic_DNA"/>
</dbReference>
<dbReference type="Proteomes" id="UP001321047">
    <property type="component" value="Unassembled WGS sequence"/>
</dbReference>
<dbReference type="CDD" id="cd03024">
    <property type="entry name" value="DsbA_FrnE"/>
    <property type="match status" value="1"/>
</dbReference>
<dbReference type="AlphaFoldDB" id="A0AAP2ZBX7"/>
<evidence type="ECO:0000313" key="2">
    <source>
        <dbReference type="EMBL" id="MCU4753720.1"/>
    </source>
</evidence>
<dbReference type="SUPFAM" id="SSF52833">
    <property type="entry name" value="Thioredoxin-like"/>
    <property type="match status" value="1"/>
</dbReference>